<dbReference type="InterPro" id="IPR027372">
    <property type="entry name" value="Phytase-like_dom"/>
</dbReference>
<dbReference type="GO" id="GO:0019867">
    <property type="term" value="C:outer membrane"/>
    <property type="evidence" value="ECO:0007669"/>
    <property type="project" value="InterPro"/>
</dbReference>
<feature type="domain" description="Autotransporter" evidence="2">
    <location>
        <begin position="545"/>
        <end position="832"/>
    </location>
</feature>
<proteinExistence type="predicted"/>
<evidence type="ECO:0000313" key="3">
    <source>
        <dbReference type="EMBL" id="OYQ33355.1"/>
    </source>
</evidence>
<dbReference type="Pfam" id="PF13449">
    <property type="entry name" value="Phytase-like"/>
    <property type="match status" value="1"/>
</dbReference>
<feature type="chain" id="PRO_5012558747" description="Autotransporter domain-containing protein" evidence="1">
    <location>
        <begin position="24"/>
        <end position="832"/>
    </location>
</feature>
<evidence type="ECO:0000313" key="4">
    <source>
        <dbReference type="Proteomes" id="UP000216998"/>
    </source>
</evidence>
<dbReference type="NCBIfam" id="TIGR01414">
    <property type="entry name" value="autotrans_barl"/>
    <property type="match status" value="1"/>
</dbReference>
<dbReference type="InterPro" id="IPR036709">
    <property type="entry name" value="Autotransporte_beta_dom_sf"/>
</dbReference>
<organism evidence="3 4">
    <name type="scientific">Niveispirillum lacus</name>
    <dbReference type="NCBI Taxonomy" id="1981099"/>
    <lineage>
        <taxon>Bacteria</taxon>
        <taxon>Pseudomonadati</taxon>
        <taxon>Pseudomonadota</taxon>
        <taxon>Alphaproteobacteria</taxon>
        <taxon>Rhodospirillales</taxon>
        <taxon>Azospirillaceae</taxon>
        <taxon>Niveispirillum</taxon>
    </lineage>
</organism>
<sequence>MKKSFRAALLASALTFAASPVLAQSATSVTLNGTTFTNQGLQGAGRLSASLRDKFGETFGSMSAMQIDLHSWRRNADGSYAGTLYALPDRGYNVANTTNYIPRYNVLSLTFTPYTGTAAAPQTQIGLTLRDTVQFTDDKGTPFSGLDPASAGTGLTYRPAAGGLPNLPLTGTGRLALDPEGFVRAPDGTIWVSDEYGPYIYRFTADGKLLSAIAPPASLLPQRNGALNFGAAESTPTNPTRGRQNNQGLEGLSLSPDGKTLWVALQSAAIQDLNASSTNTSRRNTRLLSYDISNSAAPVLKSEFVIQLPMFNNNGNPTGALNRVAAQSELLALNNTQFLLLSRDGNGYGSGATPNSSPTSFYRRIDLIDVTGATNIAGTAYDTGTSIAPNGVLVAAITPVQFASFVDMNDAAQLTKFGLVNGATNNVNCRTQCLSEKWEALALVPALDAAKLDDFFLFVGNDNDFVTQNGFQVGQAYRDASGVENDTMLLAYRLTLPTYVDPMATESQALTGAAIGQALGESALAANAAASADLTGRTQAIRAGLANRAEGSFELAAGGNWGALARDDQDGERLSKPESWSAGIAGDYAVSGTVRIGLALNYADTDGKFGNLGGAKVTAWGVGPYATLSLPGGVYADASYRYTDLKVEDIRRNTFAYNLTANGETKGKGHHVGVEFGSVATAGSLRYGPIVSFHYDRVELDAWNETSALHLNLDHADLAEQQLLFNVGGQVSTQIDMGNGRMAVPELRLGYQEDLIKDEGQTYTTILSNRRTSALARNTTILPDPQGDGFRAGLGLSLSVADNAGLYLSGDTLFVEDDKPDYTVGAGLRVGF</sequence>
<dbReference type="EMBL" id="NOXU01000030">
    <property type="protein sequence ID" value="OYQ33355.1"/>
    <property type="molecule type" value="Genomic_DNA"/>
</dbReference>
<accession>A0A255YXF7</accession>
<feature type="signal peptide" evidence="1">
    <location>
        <begin position="1"/>
        <end position="23"/>
    </location>
</feature>
<reference evidence="3 4" key="1">
    <citation type="submission" date="2017-07" db="EMBL/GenBank/DDBJ databases">
        <title>Niveispirillum cyanobacteriorum sp. nov., isolated from cyanobacterial aggregates in a eutrophic lake.</title>
        <authorList>
            <person name="Cai H."/>
        </authorList>
    </citation>
    <scope>NUCLEOTIDE SEQUENCE [LARGE SCALE GENOMIC DNA]</scope>
    <source>
        <strain evidence="4">TH1-14</strain>
    </source>
</reference>
<comment type="caution">
    <text evidence="3">The sequence shown here is derived from an EMBL/GenBank/DDBJ whole genome shotgun (WGS) entry which is preliminary data.</text>
</comment>
<name>A0A255YXF7_9PROT</name>
<dbReference type="Gene3D" id="2.40.128.130">
    <property type="entry name" value="Autotransporter beta-domain"/>
    <property type="match status" value="1"/>
</dbReference>
<keyword evidence="4" id="KW-1185">Reference proteome</keyword>
<dbReference type="Proteomes" id="UP000216998">
    <property type="component" value="Unassembled WGS sequence"/>
</dbReference>
<dbReference type="InterPro" id="IPR005546">
    <property type="entry name" value="Autotransporte_beta"/>
</dbReference>
<dbReference type="OrthoDB" id="384721at2"/>
<dbReference type="SUPFAM" id="SSF103515">
    <property type="entry name" value="Autotransporter"/>
    <property type="match status" value="1"/>
</dbReference>
<dbReference type="InterPro" id="IPR006315">
    <property type="entry name" value="OM_autotransptr_brl_dom"/>
</dbReference>
<evidence type="ECO:0000256" key="1">
    <source>
        <dbReference type="SAM" id="SignalP"/>
    </source>
</evidence>
<dbReference type="PROSITE" id="PS51208">
    <property type="entry name" value="AUTOTRANSPORTER"/>
    <property type="match status" value="1"/>
</dbReference>
<dbReference type="AlphaFoldDB" id="A0A255YXF7"/>
<dbReference type="RefSeq" id="WP_094456796.1">
    <property type="nucleotide sequence ID" value="NZ_NOXU01000030.1"/>
</dbReference>
<dbReference type="Pfam" id="PF03797">
    <property type="entry name" value="Autotransporter"/>
    <property type="match status" value="1"/>
</dbReference>
<dbReference type="PANTHER" id="PTHR37957">
    <property type="entry name" value="BLR7070 PROTEIN"/>
    <property type="match status" value="1"/>
</dbReference>
<dbReference type="PANTHER" id="PTHR37957:SF1">
    <property type="entry name" value="PHYTASE-LIKE DOMAIN-CONTAINING PROTEIN"/>
    <property type="match status" value="1"/>
</dbReference>
<dbReference type="SUPFAM" id="SSF63829">
    <property type="entry name" value="Calcium-dependent phosphotriesterase"/>
    <property type="match status" value="1"/>
</dbReference>
<keyword evidence="1" id="KW-0732">Signal</keyword>
<dbReference type="SMART" id="SM00869">
    <property type="entry name" value="Autotransporter"/>
    <property type="match status" value="1"/>
</dbReference>
<protein>
    <recommendedName>
        <fullName evidence="2">Autotransporter domain-containing protein</fullName>
    </recommendedName>
</protein>
<evidence type="ECO:0000259" key="2">
    <source>
        <dbReference type="PROSITE" id="PS51208"/>
    </source>
</evidence>
<gene>
    <name evidence="3" type="ORF">CHU95_13065</name>
</gene>